<dbReference type="Proteomes" id="UP000733379">
    <property type="component" value="Unassembled WGS sequence"/>
</dbReference>
<name>A0ABS6B7J5_9NOCA</name>
<comment type="caution">
    <text evidence="5">The sequence shown here is derived from an EMBL/GenBank/DDBJ whole genome shotgun (WGS) entry which is preliminary data.</text>
</comment>
<dbReference type="SUPFAM" id="SSF51735">
    <property type="entry name" value="NAD(P)-binding Rossmann-fold domains"/>
    <property type="match status" value="1"/>
</dbReference>
<dbReference type="PANTHER" id="PTHR44196">
    <property type="entry name" value="DEHYDROGENASE/REDUCTASE SDR FAMILY MEMBER 7B"/>
    <property type="match status" value="1"/>
</dbReference>
<evidence type="ECO:0000256" key="1">
    <source>
        <dbReference type="ARBA" id="ARBA00006484"/>
    </source>
</evidence>
<dbReference type="InterPro" id="IPR002347">
    <property type="entry name" value="SDR_fam"/>
</dbReference>
<reference evidence="5 6" key="1">
    <citation type="submission" date="2021-06" db="EMBL/GenBank/DDBJ databases">
        <title>Actinomycetes sequencing.</title>
        <authorList>
            <person name="Shan Q."/>
        </authorList>
    </citation>
    <scope>NUCLEOTIDE SEQUENCE [LARGE SCALE GENOMIC DNA]</scope>
    <source>
        <strain evidence="5 6">NEAU-G5</strain>
    </source>
</reference>
<dbReference type="PRINTS" id="PR00080">
    <property type="entry name" value="SDRFAMILY"/>
</dbReference>
<dbReference type="RefSeq" id="WP_215922380.1">
    <property type="nucleotide sequence ID" value="NZ_JAHKNI010000014.1"/>
</dbReference>
<evidence type="ECO:0000259" key="4">
    <source>
        <dbReference type="SMART" id="SM00822"/>
    </source>
</evidence>
<dbReference type="Gene3D" id="3.40.50.720">
    <property type="entry name" value="NAD(P)-binding Rossmann-like Domain"/>
    <property type="match status" value="1"/>
</dbReference>
<evidence type="ECO:0000256" key="3">
    <source>
        <dbReference type="RuleBase" id="RU000363"/>
    </source>
</evidence>
<dbReference type="PROSITE" id="PS00061">
    <property type="entry name" value="ADH_SHORT"/>
    <property type="match status" value="1"/>
</dbReference>
<dbReference type="InterPro" id="IPR020904">
    <property type="entry name" value="Sc_DH/Rdtase_CS"/>
</dbReference>
<gene>
    <name evidence="5" type="ORF">KO481_32820</name>
</gene>
<dbReference type="PANTHER" id="PTHR44196:SF1">
    <property type="entry name" value="DEHYDROGENASE_REDUCTASE SDR FAMILY MEMBER 7B"/>
    <property type="match status" value="1"/>
</dbReference>
<evidence type="ECO:0000313" key="6">
    <source>
        <dbReference type="Proteomes" id="UP000733379"/>
    </source>
</evidence>
<keyword evidence="6" id="KW-1185">Reference proteome</keyword>
<accession>A0ABS6B7J5</accession>
<dbReference type="InterPro" id="IPR036291">
    <property type="entry name" value="NAD(P)-bd_dom_sf"/>
</dbReference>
<dbReference type="InterPro" id="IPR057326">
    <property type="entry name" value="KR_dom"/>
</dbReference>
<sequence length="299" mass="31704">MPRKSRPLSGHPVMITGAASGIGRGLAQLLSRRGSPVAIADLDEAGLKQTAESLGGPVLTRVLDVRDAADQRAFADEVREWIDRTVPTHPASSAGSPSPKLAAVFNNAGVAVSSSVLDAVPEDDEWLRQINFDGVVNGTRAFLPLLVEQNFGVIVNTSSVYGLGGIPHQSAYCAAKFAVRGFTDALRQELRGTGVSAVTVHPGGITTNIARNARIRKDPLGMGRTPEQMAAEFEAVTLTSPDKAAEIICRGVESGKARILVGPDAYLFDAITRITPTHYYDVLGLVMRAGQARARRAAR</sequence>
<dbReference type="CDD" id="cd05233">
    <property type="entry name" value="SDR_c"/>
    <property type="match status" value="1"/>
</dbReference>
<evidence type="ECO:0000313" key="5">
    <source>
        <dbReference type="EMBL" id="MBU3066289.1"/>
    </source>
</evidence>
<dbReference type="SMART" id="SM00822">
    <property type="entry name" value="PKS_KR"/>
    <property type="match status" value="1"/>
</dbReference>
<feature type="domain" description="Ketoreductase" evidence="4">
    <location>
        <begin position="11"/>
        <end position="206"/>
    </location>
</feature>
<protein>
    <submittedName>
        <fullName evidence="5">SDR family oxidoreductase</fullName>
    </submittedName>
</protein>
<proteinExistence type="inferred from homology"/>
<dbReference type="PRINTS" id="PR00081">
    <property type="entry name" value="GDHRDH"/>
</dbReference>
<organism evidence="5 6">
    <name type="scientific">Nocardia albiluteola</name>
    <dbReference type="NCBI Taxonomy" id="2842303"/>
    <lineage>
        <taxon>Bacteria</taxon>
        <taxon>Bacillati</taxon>
        <taxon>Actinomycetota</taxon>
        <taxon>Actinomycetes</taxon>
        <taxon>Mycobacteriales</taxon>
        <taxon>Nocardiaceae</taxon>
        <taxon>Nocardia</taxon>
    </lineage>
</organism>
<comment type="similarity">
    <text evidence="1 3">Belongs to the short-chain dehydrogenases/reductases (SDR) family.</text>
</comment>
<dbReference type="Pfam" id="PF00106">
    <property type="entry name" value="adh_short"/>
    <property type="match status" value="1"/>
</dbReference>
<dbReference type="EMBL" id="JAHKNI010000014">
    <property type="protein sequence ID" value="MBU3066289.1"/>
    <property type="molecule type" value="Genomic_DNA"/>
</dbReference>
<evidence type="ECO:0000256" key="2">
    <source>
        <dbReference type="ARBA" id="ARBA00023002"/>
    </source>
</evidence>
<keyword evidence="2" id="KW-0560">Oxidoreductase</keyword>